<dbReference type="InterPro" id="IPR004776">
    <property type="entry name" value="Mem_transp_PIN-like"/>
</dbReference>
<dbReference type="EMBL" id="KB206369">
    <property type="protein sequence ID" value="ELP92433.1"/>
    <property type="molecule type" value="Genomic_DNA"/>
</dbReference>
<keyword evidence="12" id="KW-1185">Reference proteome</keyword>
<dbReference type="RefSeq" id="XP_004259204.1">
    <property type="nucleotide sequence ID" value="XM_004259156.1"/>
</dbReference>
<keyword evidence="5 10" id="KW-1133">Transmembrane helix</keyword>
<reference evidence="11 12" key="1">
    <citation type="submission" date="2012-10" db="EMBL/GenBank/DDBJ databases">
        <authorList>
            <person name="Zafar N."/>
            <person name="Inman J."/>
            <person name="Hall N."/>
            <person name="Lorenzi H."/>
            <person name="Caler E."/>
        </authorList>
    </citation>
    <scope>NUCLEOTIDE SEQUENCE [LARGE SCALE GENOMIC DNA]</scope>
    <source>
        <strain evidence="11 12">IP1</strain>
    </source>
</reference>
<keyword evidence="4 10" id="KW-0812">Transmembrane</keyword>
<dbReference type="GO" id="GO:0012505">
    <property type="term" value="C:endomembrane system"/>
    <property type="evidence" value="ECO:0007669"/>
    <property type="project" value="UniProtKB-SubCell"/>
</dbReference>
<name>A0A0A1UG82_ENTIV</name>
<feature type="compositionally biased region" description="Basic and acidic residues" evidence="9">
    <location>
        <begin position="78"/>
        <end position="98"/>
    </location>
</feature>
<keyword evidence="3" id="KW-0813">Transport</keyword>
<feature type="transmembrane region" description="Helical" evidence="10">
    <location>
        <begin position="316"/>
        <end position="337"/>
    </location>
</feature>
<evidence type="ECO:0000256" key="6">
    <source>
        <dbReference type="ARBA" id="ARBA00023136"/>
    </source>
</evidence>
<evidence type="ECO:0000256" key="1">
    <source>
        <dbReference type="ARBA" id="ARBA00004141"/>
    </source>
</evidence>
<comment type="subcellular location">
    <subcellularLocation>
        <location evidence="2">Endomembrane system</location>
    </subcellularLocation>
    <subcellularLocation>
        <location evidence="1">Membrane</location>
        <topology evidence="1">Multi-pass membrane protein</topology>
    </subcellularLocation>
</comment>
<dbReference type="KEGG" id="eiv:EIN_334100"/>
<feature type="region of interest" description="Disordered" evidence="9">
    <location>
        <begin position="78"/>
        <end position="147"/>
    </location>
</feature>
<sequence>MILRLPKTDNRVFAFTLGFKNVMYLTMATVEALTLETDELGENAKELGFSYICVYQLTFMVAFFVLGYNFINLNTRTKDNEEDKNSKEENVTEMKIDETTLQNNTEISMENSFEKSPKPKQTTGDTELHISSSKKQKHKMSKKTKKEEKVNLLETEIEEEKVLETPVVSNVCDLQNDEQKAFPNREKIHASPLVEIEMDDSKTLEEKTETVEQNFVIGDTQTTLEMPLQNSQHKFSSKITQIYETLKLTIKKVITKVSQPFIFLWSKLPEIVRFSIKNFFSIPTMSAIFGIIFMLIKPLRDTLLVSGNWSIIGRCIYYLGSPTVFCALFLLGGSLANGPKGGNIKTWKILVGIIYRMVICPVVSWVSIYMLYKYQILPQNKVMYFVLQIESFSPPALNSLIVVNVCYPKGVDSTSTILFWCYMLAIFTFAVDIVITMNTI</sequence>
<evidence type="ECO:0000313" key="12">
    <source>
        <dbReference type="Proteomes" id="UP000014680"/>
    </source>
</evidence>
<gene>
    <name evidence="11" type="ORF">EIN_334100</name>
</gene>
<feature type="transmembrane region" description="Helical" evidence="10">
    <location>
        <begin position="417"/>
        <end position="435"/>
    </location>
</feature>
<dbReference type="GO" id="GO:0016020">
    <property type="term" value="C:membrane"/>
    <property type="evidence" value="ECO:0007669"/>
    <property type="project" value="UniProtKB-SubCell"/>
</dbReference>
<dbReference type="AlphaFoldDB" id="A0A0A1UG82"/>
<evidence type="ECO:0000256" key="9">
    <source>
        <dbReference type="SAM" id="MobiDB-lite"/>
    </source>
</evidence>
<dbReference type="VEuPathDB" id="AmoebaDB:EIN_334100"/>
<evidence type="ECO:0000256" key="10">
    <source>
        <dbReference type="SAM" id="Phobius"/>
    </source>
</evidence>
<dbReference type="Pfam" id="PF03547">
    <property type="entry name" value="Mem_trans"/>
    <property type="match status" value="1"/>
</dbReference>
<feature type="transmembrane region" description="Helical" evidence="10">
    <location>
        <begin position="49"/>
        <end position="71"/>
    </location>
</feature>
<dbReference type="GO" id="GO:0055085">
    <property type="term" value="P:transmembrane transport"/>
    <property type="evidence" value="ECO:0007669"/>
    <property type="project" value="InterPro"/>
</dbReference>
<comment type="similarity">
    <text evidence="8">Belongs to the auxin efflux carrier (TC 2.A.69.2) family.</text>
</comment>
<evidence type="ECO:0000256" key="3">
    <source>
        <dbReference type="ARBA" id="ARBA00022448"/>
    </source>
</evidence>
<protein>
    <recommendedName>
        <fullName evidence="13">Auxin efflux carrier family protein</fullName>
    </recommendedName>
</protein>
<evidence type="ECO:0000256" key="7">
    <source>
        <dbReference type="ARBA" id="ARBA00025100"/>
    </source>
</evidence>
<dbReference type="Proteomes" id="UP000014680">
    <property type="component" value="Unassembled WGS sequence"/>
</dbReference>
<proteinExistence type="inferred from homology"/>
<evidence type="ECO:0000256" key="2">
    <source>
        <dbReference type="ARBA" id="ARBA00004308"/>
    </source>
</evidence>
<dbReference type="InterPro" id="IPR045033">
    <property type="entry name" value="PILS1/3/4/5/7"/>
</dbReference>
<comment type="function">
    <text evidence="7">Involved in cellular auxin homeostasis by regulating auxin metabolism. Regulates intracellular auxin accumulation at the endoplasmic reticulum and thus auxin availability for nuclear auxin signaling.</text>
</comment>
<feature type="transmembrane region" description="Helical" evidence="10">
    <location>
        <begin position="12"/>
        <end position="29"/>
    </location>
</feature>
<evidence type="ECO:0000256" key="4">
    <source>
        <dbReference type="ARBA" id="ARBA00022692"/>
    </source>
</evidence>
<feature type="transmembrane region" description="Helical" evidence="10">
    <location>
        <begin position="276"/>
        <end position="296"/>
    </location>
</feature>
<feature type="transmembrane region" description="Helical" evidence="10">
    <location>
        <begin position="349"/>
        <end position="372"/>
    </location>
</feature>
<dbReference type="PANTHER" id="PTHR31651:SF33">
    <property type="entry name" value="PROTEIN PIN-LIKES 1"/>
    <property type="match status" value="1"/>
</dbReference>
<evidence type="ECO:0000256" key="5">
    <source>
        <dbReference type="ARBA" id="ARBA00022989"/>
    </source>
</evidence>
<organism evidence="11 12">
    <name type="scientific">Entamoeba invadens IP1</name>
    <dbReference type="NCBI Taxonomy" id="370355"/>
    <lineage>
        <taxon>Eukaryota</taxon>
        <taxon>Amoebozoa</taxon>
        <taxon>Evosea</taxon>
        <taxon>Archamoebae</taxon>
        <taxon>Mastigamoebida</taxon>
        <taxon>Entamoebidae</taxon>
        <taxon>Entamoeba</taxon>
    </lineage>
</organism>
<dbReference type="GeneID" id="14891414"/>
<evidence type="ECO:0008006" key="13">
    <source>
        <dbReference type="Google" id="ProtNLM"/>
    </source>
</evidence>
<keyword evidence="6 10" id="KW-0472">Membrane</keyword>
<evidence type="ECO:0000256" key="8">
    <source>
        <dbReference type="ARBA" id="ARBA00025752"/>
    </source>
</evidence>
<accession>A0A0A1UG82</accession>
<feature type="compositionally biased region" description="Polar residues" evidence="9">
    <location>
        <begin position="99"/>
        <end position="111"/>
    </location>
</feature>
<dbReference type="PANTHER" id="PTHR31651">
    <property type="match status" value="1"/>
</dbReference>
<feature type="compositionally biased region" description="Basic residues" evidence="9">
    <location>
        <begin position="132"/>
        <end position="144"/>
    </location>
</feature>
<evidence type="ECO:0000313" key="11">
    <source>
        <dbReference type="EMBL" id="ELP92433.1"/>
    </source>
</evidence>
<dbReference type="OrthoDB" id="191139at2759"/>